<dbReference type="Proteomes" id="UP001165064">
    <property type="component" value="Unassembled WGS sequence"/>
</dbReference>
<name>A0ACB5T2F0_AMBMO</name>
<gene>
    <name evidence="1" type="ORF">Amon02_000410100</name>
</gene>
<proteinExistence type="predicted"/>
<accession>A0ACB5T2F0</accession>
<evidence type="ECO:0000313" key="1">
    <source>
        <dbReference type="EMBL" id="GME79722.1"/>
    </source>
</evidence>
<evidence type="ECO:0000313" key="2">
    <source>
        <dbReference type="Proteomes" id="UP001165064"/>
    </source>
</evidence>
<dbReference type="EMBL" id="BSXS01002719">
    <property type="protein sequence ID" value="GME79722.1"/>
    <property type="molecule type" value="Genomic_DNA"/>
</dbReference>
<organism evidence="1 2">
    <name type="scientific">Ambrosiozyma monospora</name>
    <name type="common">Yeast</name>
    <name type="synonym">Endomycopsis monosporus</name>
    <dbReference type="NCBI Taxonomy" id="43982"/>
    <lineage>
        <taxon>Eukaryota</taxon>
        <taxon>Fungi</taxon>
        <taxon>Dikarya</taxon>
        <taxon>Ascomycota</taxon>
        <taxon>Saccharomycotina</taxon>
        <taxon>Pichiomycetes</taxon>
        <taxon>Pichiales</taxon>
        <taxon>Pichiaceae</taxon>
        <taxon>Ambrosiozyma</taxon>
    </lineage>
</organism>
<reference evidence="1" key="1">
    <citation type="submission" date="2023-04" db="EMBL/GenBank/DDBJ databases">
        <title>Ambrosiozyma monospora NBRC 10751.</title>
        <authorList>
            <person name="Ichikawa N."/>
            <person name="Sato H."/>
            <person name="Tonouchi N."/>
        </authorList>
    </citation>
    <scope>NUCLEOTIDE SEQUENCE</scope>
    <source>
        <strain evidence="1">NBRC 10751</strain>
    </source>
</reference>
<protein>
    <submittedName>
        <fullName evidence="1">Unnamed protein product</fullName>
    </submittedName>
</protein>
<comment type="caution">
    <text evidence="1">The sequence shown here is derived from an EMBL/GenBank/DDBJ whole genome shotgun (WGS) entry which is preliminary data.</text>
</comment>
<sequence>MSDIFNGILQGLPSEIQILMLSDALADYIDSITNEYPYWDGRKLHLQNCVLSSRCLDSFPNQLIDLKLDLVVSDFHSRYKGSKLPKRLQTLQLTGCANDVGFVRTLNVGYLDKLNSLSFTLPKFADAGYSRSHQNFENTKSQLKSLVHSFPPNIKPLNFEHVPAELLAHNTLPFVEDFIFSSFGNYNKVLNDQIYIKSKLNELKMEINCKNSSSISLDQNKLNRVVDYVLSNRVM</sequence>
<keyword evidence="2" id="KW-1185">Reference proteome</keyword>